<gene>
    <name evidence="3" type="ORF">LTR97_012399</name>
</gene>
<reference evidence="3" key="1">
    <citation type="submission" date="2023-08" db="EMBL/GenBank/DDBJ databases">
        <title>Black Yeasts Isolated from many extreme environments.</title>
        <authorList>
            <person name="Coleine C."/>
            <person name="Stajich J.E."/>
            <person name="Selbmann L."/>
        </authorList>
    </citation>
    <scope>NUCLEOTIDE SEQUENCE</scope>
    <source>
        <strain evidence="3">CCFEE 5810</strain>
    </source>
</reference>
<evidence type="ECO:0000313" key="3">
    <source>
        <dbReference type="EMBL" id="KAK5690211.1"/>
    </source>
</evidence>
<feature type="domain" description="2EXR" evidence="2">
    <location>
        <begin position="24"/>
        <end position="92"/>
    </location>
</feature>
<feature type="region of interest" description="Disordered" evidence="1">
    <location>
        <begin position="1"/>
        <end position="20"/>
    </location>
</feature>
<accession>A0AAN7ZV00</accession>
<evidence type="ECO:0000259" key="2">
    <source>
        <dbReference type="Pfam" id="PF20150"/>
    </source>
</evidence>
<feature type="compositionally biased region" description="Low complexity" evidence="1">
    <location>
        <begin position="1"/>
        <end position="18"/>
    </location>
</feature>
<dbReference type="Pfam" id="PF20150">
    <property type="entry name" value="2EXR"/>
    <property type="match status" value="1"/>
</dbReference>
<name>A0AAN7ZV00_9PEZI</name>
<evidence type="ECO:0000313" key="4">
    <source>
        <dbReference type="Proteomes" id="UP001310594"/>
    </source>
</evidence>
<protein>
    <recommendedName>
        <fullName evidence="2">2EXR domain-containing protein</fullName>
    </recommendedName>
</protein>
<dbReference type="AlphaFoldDB" id="A0AAN7ZV00"/>
<sequence length="292" mass="33626">MAPITSTSDTGSNDGSETATLMGLPKELRDAIWEFALTEDEPVLPYLERRTIPRPDRKAYQTSIVRQKRRQPPSPPLFHVNKRTRREAYPIYWRSNIFAFTLSSASGETANKEQVEKWQRYVVPTGYRLTYTDFNTRPYMEALWNVRLEFMMHEPDITLLHLREDRLRSYLMSARNTPEGLLRPATIDVRLVGPGPGHRKLDVVFGGVAAEACTCWVRTEAEFTGAGGSYNESTIVYFATQIERHLKEVWTCDPSGTITQVCQMCGKLEVTPRKSNDWAYHYRKGYPYFPLD</sequence>
<organism evidence="3 4">
    <name type="scientific">Elasticomyces elasticus</name>
    <dbReference type="NCBI Taxonomy" id="574655"/>
    <lineage>
        <taxon>Eukaryota</taxon>
        <taxon>Fungi</taxon>
        <taxon>Dikarya</taxon>
        <taxon>Ascomycota</taxon>
        <taxon>Pezizomycotina</taxon>
        <taxon>Dothideomycetes</taxon>
        <taxon>Dothideomycetidae</taxon>
        <taxon>Mycosphaerellales</taxon>
        <taxon>Teratosphaeriaceae</taxon>
        <taxon>Elasticomyces</taxon>
    </lineage>
</organism>
<comment type="caution">
    <text evidence="3">The sequence shown here is derived from an EMBL/GenBank/DDBJ whole genome shotgun (WGS) entry which is preliminary data.</text>
</comment>
<proteinExistence type="predicted"/>
<dbReference type="InterPro" id="IPR045518">
    <property type="entry name" value="2EXR"/>
</dbReference>
<dbReference type="Proteomes" id="UP001310594">
    <property type="component" value="Unassembled WGS sequence"/>
</dbReference>
<feature type="region of interest" description="Disordered" evidence="1">
    <location>
        <begin position="57"/>
        <end position="79"/>
    </location>
</feature>
<evidence type="ECO:0000256" key="1">
    <source>
        <dbReference type="SAM" id="MobiDB-lite"/>
    </source>
</evidence>
<dbReference type="EMBL" id="JAVRQU010000026">
    <property type="protein sequence ID" value="KAK5690211.1"/>
    <property type="molecule type" value="Genomic_DNA"/>
</dbReference>